<evidence type="ECO:0000313" key="5">
    <source>
        <dbReference type="Proteomes" id="UP000748752"/>
    </source>
</evidence>
<keyword evidence="5" id="KW-1185">Reference proteome</keyword>
<gene>
    <name evidence="4" type="ORF">CKO31_11415</name>
</gene>
<dbReference type="EMBL" id="NRRV01000024">
    <property type="protein sequence ID" value="MBK1631336.1"/>
    <property type="molecule type" value="Genomic_DNA"/>
</dbReference>
<sequence length="309" mass="34414">MAIPSFDKFIEPLLRLLAEHPDGMKTGDAQKALADQLGISDEQRRQLLPSGVYPVYKSRIGWAHDRLKRAGFSQSERRGFWRLTNSGRDFSNRNPTLDPETLKHLAYPETPGRLSQIGTTNHGTPEIATECPERDSTPPDERLYHALTEIRQITALDLLDRIFEREPEFFETLVLRVLKGMGYGADERSLEHSGSPGDDGIDGVISLDRLGLDQVYIQAKRYATERHISKDAIHGFIGALHLQGAVKGIFITTSGFTAGAKKAAASVRGLSLRLIDGEELAALMIEHQVGVRHEPLPVPKIDLDFWESD</sequence>
<dbReference type="InterPro" id="IPR007560">
    <property type="entry name" value="Restrct_endonuc_IV_Mrr"/>
</dbReference>
<dbReference type="Pfam" id="PF14338">
    <property type="entry name" value="Mrr_N"/>
    <property type="match status" value="1"/>
</dbReference>
<feature type="region of interest" description="Disordered" evidence="1">
    <location>
        <begin position="111"/>
        <end position="139"/>
    </location>
</feature>
<organism evidence="4 5">
    <name type="scientific">Thiohalocapsa halophila</name>
    <dbReference type="NCBI Taxonomy" id="69359"/>
    <lineage>
        <taxon>Bacteria</taxon>
        <taxon>Pseudomonadati</taxon>
        <taxon>Pseudomonadota</taxon>
        <taxon>Gammaproteobacteria</taxon>
        <taxon>Chromatiales</taxon>
        <taxon>Chromatiaceae</taxon>
        <taxon>Thiohalocapsa</taxon>
    </lineage>
</organism>
<dbReference type="InterPro" id="IPR025745">
    <property type="entry name" value="Mrr-like_N_dom"/>
</dbReference>
<dbReference type="SUPFAM" id="SSF52980">
    <property type="entry name" value="Restriction endonuclease-like"/>
    <property type="match status" value="1"/>
</dbReference>
<dbReference type="InterPro" id="IPR052906">
    <property type="entry name" value="Type_IV_Methyl-Rstrct_Enzyme"/>
</dbReference>
<dbReference type="PANTHER" id="PTHR30015">
    <property type="entry name" value="MRR RESTRICTION SYSTEM PROTEIN"/>
    <property type="match status" value="1"/>
</dbReference>
<feature type="domain" description="Restriction endonuclease type IV Mrr" evidence="2">
    <location>
        <begin position="166"/>
        <end position="284"/>
    </location>
</feature>
<accession>A0ABS1CHE3</accession>
<evidence type="ECO:0000259" key="2">
    <source>
        <dbReference type="Pfam" id="PF04471"/>
    </source>
</evidence>
<dbReference type="Proteomes" id="UP000748752">
    <property type="component" value="Unassembled WGS sequence"/>
</dbReference>
<name>A0ABS1CHE3_9GAMM</name>
<comment type="caution">
    <text evidence="4">The sequence shown here is derived from an EMBL/GenBank/DDBJ whole genome shotgun (WGS) entry which is preliminary data.</text>
</comment>
<evidence type="ECO:0000313" key="4">
    <source>
        <dbReference type="EMBL" id="MBK1631336.1"/>
    </source>
</evidence>
<reference evidence="4 5" key="1">
    <citation type="journal article" date="2020" name="Microorganisms">
        <title>Osmotic Adaptation and Compatible Solute Biosynthesis of Phototrophic Bacteria as Revealed from Genome Analyses.</title>
        <authorList>
            <person name="Imhoff J.F."/>
            <person name="Rahn T."/>
            <person name="Kunzel S."/>
            <person name="Keller A."/>
            <person name="Neulinger S.C."/>
        </authorList>
    </citation>
    <scope>NUCLEOTIDE SEQUENCE [LARGE SCALE GENOMIC DNA]</scope>
    <source>
        <strain evidence="4 5">DSM 6210</strain>
    </source>
</reference>
<evidence type="ECO:0000259" key="3">
    <source>
        <dbReference type="Pfam" id="PF14338"/>
    </source>
</evidence>
<dbReference type="Pfam" id="PF04471">
    <property type="entry name" value="Mrr_cat"/>
    <property type="match status" value="1"/>
</dbReference>
<dbReference type="PANTHER" id="PTHR30015:SF7">
    <property type="entry name" value="TYPE IV METHYL-DIRECTED RESTRICTION ENZYME ECOKMRR"/>
    <property type="match status" value="1"/>
</dbReference>
<protein>
    <recommendedName>
        <fullName evidence="6">Restriction endonuclease</fullName>
    </recommendedName>
</protein>
<dbReference type="InterPro" id="IPR011335">
    <property type="entry name" value="Restrct_endonuc-II-like"/>
</dbReference>
<proteinExistence type="predicted"/>
<dbReference type="InterPro" id="IPR011856">
    <property type="entry name" value="tRNA_endonuc-like_dom_sf"/>
</dbReference>
<dbReference type="RefSeq" id="WP_200237395.1">
    <property type="nucleotide sequence ID" value="NZ_NRRV01000024.1"/>
</dbReference>
<dbReference type="Gene3D" id="3.40.1350.10">
    <property type="match status" value="1"/>
</dbReference>
<evidence type="ECO:0008006" key="6">
    <source>
        <dbReference type="Google" id="ProtNLM"/>
    </source>
</evidence>
<feature type="domain" description="Restriction system protein Mrr-like N-terminal" evidence="3">
    <location>
        <begin position="6"/>
        <end position="91"/>
    </location>
</feature>
<evidence type="ECO:0000256" key="1">
    <source>
        <dbReference type="SAM" id="MobiDB-lite"/>
    </source>
</evidence>